<proteinExistence type="predicted"/>
<comment type="caution">
    <text evidence="4">The sequence shown here is derived from an EMBL/GenBank/DDBJ whole genome shotgun (WGS) entry which is preliminary data.</text>
</comment>
<reference evidence="4" key="1">
    <citation type="journal article" date="2015" name="Nature">
        <title>Complex archaea that bridge the gap between prokaryotes and eukaryotes.</title>
        <authorList>
            <person name="Spang A."/>
            <person name="Saw J.H."/>
            <person name="Jorgensen S.L."/>
            <person name="Zaremba-Niedzwiedzka K."/>
            <person name="Martijn J."/>
            <person name="Lind A.E."/>
            <person name="van Eijk R."/>
            <person name="Schleper C."/>
            <person name="Guy L."/>
            <person name="Ettema T.J."/>
        </authorList>
    </citation>
    <scope>NUCLEOTIDE SEQUENCE</scope>
</reference>
<dbReference type="SUPFAM" id="SSF49265">
    <property type="entry name" value="Fibronectin type III"/>
    <property type="match status" value="2"/>
</dbReference>
<dbReference type="InterPro" id="IPR013783">
    <property type="entry name" value="Ig-like_fold"/>
</dbReference>
<dbReference type="Pfam" id="PF00041">
    <property type="entry name" value="fn3"/>
    <property type="match status" value="2"/>
</dbReference>
<accession>A0A0F9NDZ3</accession>
<dbReference type="SMART" id="SM00060">
    <property type="entry name" value="FN3"/>
    <property type="match status" value="2"/>
</dbReference>
<feature type="domain" description="Fibronectin type-III" evidence="3">
    <location>
        <begin position="370"/>
        <end position="468"/>
    </location>
</feature>
<dbReference type="EMBL" id="LAZR01004267">
    <property type="protein sequence ID" value="KKN10197.1"/>
    <property type="molecule type" value="Genomic_DNA"/>
</dbReference>
<dbReference type="InterPro" id="IPR003961">
    <property type="entry name" value="FN3_dom"/>
</dbReference>
<sequence>MATDTKTPATGVNESGWTTPNDVLSDNNSCARAVGSGASFDDKNMYATYPTSSIPSSSISLVEIIIQTNRTSEGGSYLDTVYFSKNNGSNYCAGHNFVALVSFACYESVNLTLTCEHTGFGGDITKAEWNSNNIRVRIRHFTSVNTSYLWVDIISIRATYTESTAPAAPADPTISATAVKQMSTSQASPDDGGSVLTDVEVQISTSSTFASGNITWTKGSAPTDPQAHDFTSGDGVTDGTLYYARARYKNAIGWGGYNLTPFNSETSWDVPSTSSDPTLNADGVGDITGTKPSSPANNGSAITYWQYRVDNDSGFGSIDYTSGDIVIGTSTNQATGLANGVVYYAQVRFKNAVGYGSWSVGTVNETTWDVPDAPTWASTKFTARGLTSITFDWVIPANDGGTPITEYWYDWKIDGGSYATIDTNSTNTIATKSTGLVAGTKYWFKVLARNLVGSSPFTSEEFHWTLCATPIAPTVIPEDAQRLTVDWSASSTTGGRTTNAWRIEYSINGSSGWTLLSQPHLNITDIENLIASDNQIRYFRVALYNIDNNISAWSSNGSGTTWVQAGNVTTAVVSTGIEVTKPSDPIDDGTPTFWIVKGRPIGETGPYVDISGDLALGTTTYIDTGVSPATLAYYRCQFKYSTSNYGSDSQTGSGKTSYGLPTQVVGLAVTDQTTTTISIDWTNATDDGSGITDYRIAFDTDNPPTADRLKGNTISDSVETGNAGTFYYIRVRAVNGMGEGSWSGTTSRWTLCIAPTINSIVVSGILLFIISWSTVTGVDVWQLERSPDGSTGWIVVEADIASGTLEKQDFVPSFGDWFYRMTADNADGNPSAYSSPLSGDTLETNLAVRCFEVLEITPNKVTVRVFIESNATQEETYGQTRNAEGESLVFDLTLENGKYGVTAVPHIKTKEEYNIGLASSVYNGGSMNAAVLGLIEAKVADVDGEQDTTLDDIPMVLMLNKVGSLIAGLGSTLGSGHLYSNDDSENAFLSKINIDQIKDDPLNDRYIFSIFAQSFKDATGADLTLFYEIENETSEGTISSNSAYSGGEARRMNNGEKAEIVLPLLNKGSYIAILALLPDQTANTGPIYYRIRRTDLGGVEEHHSYNLNGTINWNMVGNNTVVEYAAVPFYVDDDTKTYEILIQNASANEVDFDYLILLPLVVENIGVSDLYQQA</sequence>
<evidence type="ECO:0000256" key="2">
    <source>
        <dbReference type="SAM" id="MobiDB-lite"/>
    </source>
</evidence>
<feature type="region of interest" description="Disordered" evidence="2">
    <location>
        <begin position="1"/>
        <end position="20"/>
    </location>
</feature>
<keyword evidence="1" id="KW-0677">Repeat</keyword>
<dbReference type="InterPro" id="IPR036116">
    <property type="entry name" value="FN3_sf"/>
</dbReference>
<evidence type="ECO:0000256" key="1">
    <source>
        <dbReference type="ARBA" id="ARBA00022737"/>
    </source>
</evidence>
<feature type="domain" description="Fibronectin type-III" evidence="3">
    <location>
        <begin position="660"/>
        <end position="756"/>
    </location>
</feature>
<dbReference type="CDD" id="cd00063">
    <property type="entry name" value="FN3"/>
    <property type="match status" value="2"/>
</dbReference>
<evidence type="ECO:0000259" key="3">
    <source>
        <dbReference type="PROSITE" id="PS50853"/>
    </source>
</evidence>
<name>A0A0F9NDZ3_9ZZZZ</name>
<dbReference type="Gene3D" id="2.60.40.10">
    <property type="entry name" value="Immunoglobulins"/>
    <property type="match status" value="2"/>
</dbReference>
<dbReference type="PROSITE" id="PS50853">
    <property type="entry name" value="FN3"/>
    <property type="match status" value="2"/>
</dbReference>
<protein>
    <recommendedName>
        <fullName evidence="3">Fibronectin type-III domain-containing protein</fullName>
    </recommendedName>
</protein>
<dbReference type="PANTHER" id="PTHR13817">
    <property type="entry name" value="TITIN"/>
    <property type="match status" value="1"/>
</dbReference>
<gene>
    <name evidence="4" type="ORF">LCGC14_1039040</name>
</gene>
<organism evidence="4">
    <name type="scientific">marine sediment metagenome</name>
    <dbReference type="NCBI Taxonomy" id="412755"/>
    <lineage>
        <taxon>unclassified sequences</taxon>
        <taxon>metagenomes</taxon>
        <taxon>ecological metagenomes</taxon>
    </lineage>
</organism>
<dbReference type="InterPro" id="IPR050964">
    <property type="entry name" value="Striated_Muscle_Regulatory"/>
</dbReference>
<evidence type="ECO:0000313" key="4">
    <source>
        <dbReference type="EMBL" id="KKN10197.1"/>
    </source>
</evidence>
<dbReference type="PANTHER" id="PTHR13817:SF73">
    <property type="entry name" value="FIBRONECTIN TYPE-III DOMAIN-CONTAINING PROTEIN"/>
    <property type="match status" value="1"/>
</dbReference>
<dbReference type="AlphaFoldDB" id="A0A0F9NDZ3"/>